<reference evidence="8 9" key="1">
    <citation type="submission" date="2018-03" db="EMBL/GenBank/DDBJ databases">
        <title>Cross-interface Injection: A General Nanoliter Liquid Handling Method Applied to Single Cells Genome Amplification Automated Nanoliter Liquid Handling Applied to Single Cell Multiple Displacement Amplification.</title>
        <authorList>
            <person name="Yun J."/>
            <person name="Xu P."/>
            <person name="Xu J."/>
            <person name="Dai X."/>
            <person name="Wang Y."/>
            <person name="Zheng X."/>
            <person name="Cao C."/>
            <person name="Yi Q."/>
            <person name="Zhu Y."/>
            <person name="Wang L."/>
            <person name="Dong Z."/>
            <person name="Huang Y."/>
            <person name="Huang L."/>
            <person name="Du W."/>
        </authorList>
    </citation>
    <scope>NUCLEOTIDE SEQUENCE [LARGE SCALE GENOMIC DNA]</scope>
    <source>
        <strain evidence="6 9">A12-4</strain>
        <strain evidence="7 8">A9-4</strain>
    </source>
</reference>
<dbReference type="Gene3D" id="3.90.220.20">
    <property type="entry name" value="DNA methylase specificity domains"/>
    <property type="match status" value="2"/>
</dbReference>
<dbReference type="InterPro" id="IPR000055">
    <property type="entry name" value="Restrct_endonuc_typeI_TRD"/>
</dbReference>
<dbReference type="Pfam" id="PF01420">
    <property type="entry name" value="Methylase_S"/>
    <property type="match status" value="2"/>
</dbReference>
<dbReference type="InterPro" id="IPR051212">
    <property type="entry name" value="Type-I_RE_S_subunit"/>
</dbReference>
<evidence type="ECO:0000313" key="9">
    <source>
        <dbReference type="Proteomes" id="UP000242087"/>
    </source>
</evidence>
<name>A0A2T4D3N8_9GAMM</name>
<dbReference type="GO" id="GO:0003677">
    <property type="term" value="F:DNA binding"/>
    <property type="evidence" value="ECO:0007669"/>
    <property type="project" value="UniProtKB-KW"/>
</dbReference>
<dbReference type="AlphaFoldDB" id="A0A2T4D3N8"/>
<feature type="region of interest" description="Disordered" evidence="4">
    <location>
        <begin position="414"/>
        <end position="434"/>
    </location>
</feature>
<protein>
    <submittedName>
        <fullName evidence="6">Restriction endonuclease subunit S</fullName>
    </submittedName>
</protein>
<evidence type="ECO:0000259" key="5">
    <source>
        <dbReference type="Pfam" id="PF01420"/>
    </source>
</evidence>
<dbReference type="Proteomes" id="UP000241514">
    <property type="component" value="Unassembled WGS sequence"/>
</dbReference>
<dbReference type="EMBL" id="PYVF01000074">
    <property type="protein sequence ID" value="PTB88358.1"/>
    <property type="molecule type" value="Genomic_DNA"/>
</dbReference>
<evidence type="ECO:0000256" key="4">
    <source>
        <dbReference type="SAM" id="MobiDB-lite"/>
    </source>
</evidence>
<comment type="similarity">
    <text evidence="1">Belongs to the type-I restriction system S methylase family.</text>
</comment>
<dbReference type="PANTHER" id="PTHR43140">
    <property type="entry name" value="TYPE-1 RESTRICTION ENZYME ECOKI SPECIFICITY PROTEIN"/>
    <property type="match status" value="1"/>
</dbReference>
<dbReference type="PANTHER" id="PTHR43140:SF1">
    <property type="entry name" value="TYPE I RESTRICTION ENZYME ECOKI SPECIFICITY SUBUNIT"/>
    <property type="match status" value="1"/>
</dbReference>
<evidence type="ECO:0000256" key="2">
    <source>
        <dbReference type="ARBA" id="ARBA00022747"/>
    </source>
</evidence>
<evidence type="ECO:0000313" key="8">
    <source>
        <dbReference type="Proteomes" id="UP000241514"/>
    </source>
</evidence>
<evidence type="ECO:0000313" key="7">
    <source>
        <dbReference type="EMBL" id="PTB89851.1"/>
    </source>
</evidence>
<comment type="caution">
    <text evidence="6">The sequence shown here is derived from an EMBL/GenBank/DDBJ whole genome shotgun (WGS) entry which is preliminary data.</text>
</comment>
<dbReference type="Gene3D" id="1.10.287.1120">
    <property type="entry name" value="Bipartite methylase S protein"/>
    <property type="match status" value="1"/>
</dbReference>
<gene>
    <name evidence="6" type="ORF">C9927_04330</name>
    <name evidence="7" type="ORF">C9928_01875</name>
</gene>
<sequence>MEDNKELGHSPFRDIPDEWKLVPVKYIAPLRTEKSPITGTSISLEQIQSGTGRLLNTSETVAGDGVLFQNGDILFGKLRPYLAKVYKAESVGHAFGDIIVFAPSAVVSEFLFFVLISHEFIKEVDHSTYGTKMPRANPEFICSIRVPIPSLDEQKSISAFLHYELAKIDALINEQKRLIELLKEKRQAVISHGVTKGLNPDAPMKDSGVEWLGEVPEHWELRKVKRLFRLKAEPAPPDNDHELLSVYTDIGVKPRKELEQKGNKASTTDGYWMVKKGDLIVNKLLAWMGAVGMSDYDGVTSPAYDVLEQIETLEPYFYHLLFRNKQTQNEFKRWSRGIMEMRLRLYFDQLGQIYVPFPPLKEQREIVQRIQMIESTYSALTIEAEKQVKLLTERHSALISAAVTGKIDVSDWQPPAGSDKVDSNASVQTERHYG</sequence>
<dbReference type="SUPFAM" id="SSF116734">
    <property type="entry name" value="DNA methylase specificity domain"/>
    <property type="match status" value="2"/>
</dbReference>
<dbReference type="GO" id="GO:0004519">
    <property type="term" value="F:endonuclease activity"/>
    <property type="evidence" value="ECO:0007669"/>
    <property type="project" value="UniProtKB-KW"/>
</dbReference>
<proteinExistence type="inferred from homology"/>
<evidence type="ECO:0000256" key="1">
    <source>
        <dbReference type="ARBA" id="ARBA00010923"/>
    </source>
</evidence>
<keyword evidence="2" id="KW-0680">Restriction system</keyword>
<evidence type="ECO:0000313" key="6">
    <source>
        <dbReference type="EMBL" id="PTB88358.1"/>
    </source>
</evidence>
<keyword evidence="6" id="KW-0378">Hydrolase</keyword>
<dbReference type="EMBL" id="PYVG01000006">
    <property type="protein sequence ID" value="PTB89851.1"/>
    <property type="molecule type" value="Genomic_DNA"/>
</dbReference>
<dbReference type="Proteomes" id="UP000242087">
    <property type="component" value="Unassembled WGS sequence"/>
</dbReference>
<organism evidence="6 9">
    <name type="scientific">Pseudidiomarina aestuarii</name>
    <dbReference type="NCBI Taxonomy" id="624146"/>
    <lineage>
        <taxon>Bacteria</taxon>
        <taxon>Pseudomonadati</taxon>
        <taxon>Pseudomonadota</taxon>
        <taxon>Gammaproteobacteria</taxon>
        <taxon>Alteromonadales</taxon>
        <taxon>Idiomarinaceae</taxon>
        <taxon>Pseudidiomarina</taxon>
    </lineage>
</organism>
<dbReference type="GO" id="GO:0009307">
    <property type="term" value="P:DNA restriction-modification system"/>
    <property type="evidence" value="ECO:0007669"/>
    <property type="project" value="UniProtKB-KW"/>
</dbReference>
<keyword evidence="6" id="KW-0255">Endonuclease</keyword>
<keyword evidence="3" id="KW-0238">DNA-binding</keyword>
<accession>A0A2T4D3N8</accession>
<dbReference type="InterPro" id="IPR044946">
    <property type="entry name" value="Restrct_endonuc_typeI_TRD_sf"/>
</dbReference>
<feature type="domain" description="Type I restriction modification DNA specificity" evidence="5">
    <location>
        <begin position="17"/>
        <end position="179"/>
    </location>
</feature>
<evidence type="ECO:0000256" key="3">
    <source>
        <dbReference type="ARBA" id="ARBA00023125"/>
    </source>
</evidence>
<feature type="domain" description="Type I restriction modification DNA specificity" evidence="5">
    <location>
        <begin position="216"/>
        <end position="379"/>
    </location>
</feature>
<keyword evidence="6" id="KW-0540">Nuclease</keyword>